<organism evidence="2 3">
    <name type="scientific">Carnegiea gigantea</name>
    <dbReference type="NCBI Taxonomy" id="171969"/>
    <lineage>
        <taxon>Eukaryota</taxon>
        <taxon>Viridiplantae</taxon>
        <taxon>Streptophyta</taxon>
        <taxon>Embryophyta</taxon>
        <taxon>Tracheophyta</taxon>
        <taxon>Spermatophyta</taxon>
        <taxon>Magnoliopsida</taxon>
        <taxon>eudicotyledons</taxon>
        <taxon>Gunneridae</taxon>
        <taxon>Pentapetalae</taxon>
        <taxon>Caryophyllales</taxon>
        <taxon>Cactineae</taxon>
        <taxon>Cactaceae</taxon>
        <taxon>Cactoideae</taxon>
        <taxon>Echinocereeae</taxon>
        <taxon>Carnegiea</taxon>
    </lineage>
</organism>
<keyword evidence="3" id="KW-1185">Reference proteome</keyword>
<evidence type="ECO:0000256" key="1">
    <source>
        <dbReference type="SAM" id="MobiDB-lite"/>
    </source>
</evidence>
<reference evidence="2" key="1">
    <citation type="submission" date="2022-04" db="EMBL/GenBank/DDBJ databases">
        <title>Carnegiea gigantea Genome sequencing and assembly v2.</title>
        <authorList>
            <person name="Copetti D."/>
            <person name="Sanderson M.J."/>
            <person name="Burquez A."/>
            <person name="Wojciechowski M.F."/>
        </authorList>
    </citation>
    <scope>NUCLEOTIDE SEQUENCE</scope>
    <source>
        <strain evidence="2">SGP5-SGP5p</strain>
        <tissue evidence="2">Aerial part</tissue>
    </source>
</reference>
<evidence type="ECO:0000313" key="3">
    <source>
        <dbReference type="Proteomes" id="UP001153076"/>
    </source>
</evidence>
<dbReference type="AlphaFoldDB" id="A0A9Q1KK48"/>
<evidence type="ECO:0000313" key="2">
    <source>
        <dbReference type="EMBL" id="KAJ8444291.1"/>
    </source>
</evidence>
<feature type="region of interest" description="Disordered" evidence="1">
    <location>
        <begin position="38"/>
        <end position="78"/>
    </location>
</feature>
<dbReference type="Proteomes" id="UP001153076">
    <property type="component" value="Unassembled WGS sequence"/>
</dbReference>
<name>A0A9Q1KK48_9CARY</name>
<protein>
    <submittedName>
        <fullName evidence="2">Uncharacterized protein</fullName>
    </submittedName>
</protein>
<feature type="compositionally biased region" description="Acidic residues" evidence="1">
    <location>
        <begin position="38"/>
        <end position="51"/>
    </location>
</feature>
<accession>A0A9Q1KK48</accession>
<sequence>MVQGEVNEEIPLVTNDVEPDLIDVDLVDPTITQHTYFQDEEVDVSEDEEDAFSDRESSIDSFDWGLEEDDSENDSCKRGLTRGLQSLHEQEKNPNVKPFAAIAEDMPCIAEWNFPSEVEGVDVARAVELQYMMLFRGWRYRLREEHFAGKAVIEAIKNNPPEVWGFAYDFNIFTTAADQ</sequence>
<comment type="caution">
    <text evidence="2">The sequence shown here is derived from an EMBL/GenBank/DDBJ whole genome shotgun (WGS) entry which is preliminary data.</text>
</comment>
<gene>
    <name evidence="2" type="ORF">Cgig2_029704</name>
</gene>
<proteinExistence type="predicted"/>
<dbReference type="EMBL" id="JAKOGI010000101">
    <property type="protein sequence ID" value="KAJ8444291.1"/>
    <property type="molecule type" value="Genomic_DNA"/>
</dbReference>